<feature type="compositionally biased region" description="Polar residues" evidence="1">
    <location>
        <begin position="493"/>
        <end position="510"/>
    </location>
</feature>
<sequence length="702" mass="73657">MSATLSDLDTLLEAILADELDQLASQASANSMPAITPSSSFAVLSTTSATPDVAPAAASITRQAQITGASADASSTPQLSTAKDPSPTSTSVEAASTEIGAALAPSSPIAKLATTTTSLASPTSIEKAATLMTASPPTTALVQSAQAQPRTSSSEATSVLTPGTPSSSPIGSLSNLAAPTAEPTTTLTTTIISSISSVNSASNSASAVLVPLASTTDATASITSSPTASSATDYNTSSDAGRITAIVIGSLAVFATLCALVSWIYRTWNRHRHRPSLNTRKSWPFESDRRSTTTSSDAESAVGYDRAAEHDVGEPKRTDSWYQSQSQPVSPIKNHFRASVASSTDDASCAAAAPITVYHTPTPAATYAPILSTPVPPALNPPPIIANPHYRLKRADKYDTEPPIRSVGARIPRVETPAASIADGHETLGALHVANMMPGDVTSASGASPWVTPRLGSDFGTPREREIQPRYSTVKDGGLPVPWLMRRPGASSDGDSVRSSRASSPANSGRWSVAPTRMRTPRELESQAPVKDDQTWTASSWTAAIRTSVYNAVDSISGGRLLSGANTGSEDDEDAFTPVPKRSNRRPSVRSVDWQSDRSTSTHIPSPVPEEEGDMDGDGARTAFSRSSSVYSNVVYGAGSQPPRLPEIEQWHRPISFRTNTDMTTSTAPSRSQSHESQLTDAEKRARDLLKERMGRRSSLGE</sequence>
<reference evidence="4" key="1">
    <citation type="journal article" date="2012" name="Science">
        <title>The Paleozoic origin of enzymatic lignin decomposition reconstructed from 31 fungal genomes.</title>
        <authorList>
            <person name="Floudas D."/>
            <person name="Binder M."/>
            <person name="Riley R."/>
            <person name="Barry K."/>
            <person name="Blanchette R.A."/>
            <person name="Henrissat B."/>
            <person name="Martinez A.T."/>
            <person name="Otillar R."/>
            <person name="Spatafora J.W."/>
            <person name="Yadav J.S."/>
            <person name="Aerts A."/>
            <person name="Benoit I."/>
            <person name="Boyd A."/>
            <person name="Carlson A."/>
            <person name="Copeland A."/>
            <person name="Coutinho P.M."/>
            <person name="de Vries R.P."/>
            <person name="Ferreira P."/>
            <person name="Findley K."/>
            <person name="Foster B."/>
            <person name="Gaskell J."/>
            <person name="Glotzer D."/>
            <person name="Gorecki P."/>
            <person name="Heitman J."/>
            <person name="Hesse C."/>
            <person name="Hori C."/>
            <person name="Igarashi K."/>
            <person name="Jurgens J.A."/>
            <person name="Kallen N."/>
            <person name="Kersten P."/>
            <person name="Kohler A."/>
            <person name="Kuees U."/>
            <person name="Kumar T.K.A."/>
            <person name="Kuo A."/>
            <person name="LaButti K."/>
            <person name="Larrondo L.F."/>
            <person name="Lindquist E."/>
            <person name="Ling A."/>
            <person name="Lombard V."/>
            <person name="Lucas S."/>
            <person name="Lundell T."/>
            <person name="Martin R."/>
            <person name="McLaughlin D.J."/>
            <person name="Morgenstern I."/>
            <person name="Morin E."/>
            <person name="Murat C."/>
            <person name="Nagy L.G."/>
            <person name="Nolan M."/>
            <person name="Ohm R.A."/>
            <person name="Patyshakuliyeva A."/>
            <person name="Rokas A."/>
            <person name="Ruiz-Duenas F.J."/>
            <person name="Sabat G."/>
            <person name="Salamov A."/>
            <person name="Samejima M."/>
            <person name="Schmutz J."/>
            <person name="Slot J.C."/>
            <person name="St John F."/>
            <person name="Stenlid J."/>
            <person name="Sun H."/>
            <person name="Sun S."/>
            <person name="Syed K."/>
            <person name="Tsang A."/>
            <person name="Wiebenga A."/>
            <person name="Young D."/>
            <person name="Pisabarro A."/>
            <person name="Eastwood D.C."/>
            <person name="Martin F."/>
            <person name="Cullen D."/>
            <person name="Grigoriev I.V."/>
            <person name="Hibbett D.S."/>
        </authorList>
    </citation>
    <scope>NUCLEOTIDE SEQUENCE [LARGE SCALE GENOMIC DNA]</scope>
    <source>
        <strain evidence="4">HHB-11173 SS5</strain>
    </source>
</reference>
<feature type="region of interest" description="Disordered" evidence="1">
    <location>
        <begin position="138"/>
        <end position="175"/>
    </location>
</feature>
<evidence type="ECO:0000256" key="2">
    <source>
        <dbReference type="SAM" id="Phobius"/>
    </source>
</evidence>
<feature type="compositionally biased region" description="Basic and acidic residues" evidence="1">
    <location>
        <begin position="520"/>
        <end position="534"/>
    </location>
</feature>
<evidence type="ECO:0000313" key="4">
    <source>
        <dbReference type="Proteomes" id="UP000054196"/>
    </source>
</evidence>
<keyword evidence="2" id="KW-1133">Transmembrane helix</keyword>
<dbReference type="OMA" id="RRVMEMS"/>
<feature type="compositionally biased region" description="Polar residues" evidence="1">
    <location>
        <begin position="657"/>
        <end position="680"/>
    </location>
</feature>
<dbReference type="AlphaFoldDB" id="R7S4J3"/>
<feature type="region of interest" description="Disordered" evidence="1">
    <location>
        <begin position="68"/>
        <end position="95"/>
    </location>
</feature>
<keyword evidence="2" id="KW-0812">Transmembrane</keyword>
<feature type="transmembrane region" description="Helical" evidence="2">
    <location>
        <begin position="243"/>
        <end position="265"/>
    </location>
</feature>
<dbReference type="KEGG" id="psq:PUNSTDRAFT_46993"/>
<dbReference type="RefSeq" id="XP_007387551.1">
    <property type="nucleotide sequence ID" value="XM_007387489.1"/>
</dbReference>
<dbReference type="EMBL" id="JH687551">
    <property type="protein sequence ID" value="EIN05148.1"/>
    <property type="molecule type" value="Genomic_DNA"/>
</dbReference>
<feature type="compositionally biased region" description="Polar residues" evidence="1">
    <location>
        <begin position="593"/>
        <end position="604"/>
    </location>
</feature>
<evidence type="ECO:0000313" key="3">
    <source>
        <dbReference type="EMBL" id="EIN05148.1"/>
    </source>
</evidence>
<feature type="region of interest" description="Disordered" evidence="1">
    <location>
        <begin position="563"/>
        <end position="624"/>
    </location>
</feature>
<feature type="compositionally biased region" description="Low complexity" evidence="1">
    <location>
        <begin position="160"/>
        <end position="175"/>
    </location>
</feature>
<protein>
    <submittedName>
        <fullName evidence="3">Uncharacterized protein</fullName>
    </submittedName>
</protein>
<dbReference type="eggNOG" id="ENOG502SWA2">
    <property type="taxonomic scope" value="Eukaryota"/>
</dbReference>
<accession>R7S4J3</accession>
<proteinExistence type="predicted"/>
<feature type="compositionally biased region" description="Polar residues" evidence="1">
    <location>
        <begin position="138"/>
        <end position="159"/>
    </location>
</feature>
<keyword evidence="2" id="KW-0472">Membrane</keyword>
<feature type="region of interest" description="Disordered" evidence="1">
    <location>
        <begin position="276"/>
        <end position="328"/>
    </location>
</feature>
<dbReference type="OrthoDB" id="3061923at2759"/>
<dbReference type="GeneID" id="18882834"/>
<feature type="compositionally biased region" description="Polar residues" evidence="1">
    <location>
        <begin position="68"/>
        <end position="94"/>
    </location>
</feature>
<feature type="compositionally biased region" description="Low complexity" evidence="1">
    <location>
        <begin position="292"/>
        <end position="301"/>
    </location>
</feature>
<feature type="region of interest" description="Disordered" evidence="1">
    <location>
        <begin position="485"/>
        <end position="537"/>
    </location>
</feature>
<keyword evidence="4" id="KW-1185">Reference proteome</keyword>
<gene>
    <name evidence="3" type="ORF">PUNSTDRAFT_46993</name>
</gene>
<feature type="region of interest" description="Disordered" evidence="1">
    <location>
        <begin position="653"/>
        <end position="702"/>
    </location>
</feature>
<evidence type="ECO:0000256" key="1">
    <source>
        <dbReference type="SAM" id="MobiDB-lite"/>
    </source>
</evidence>
<feature type="compositionally biased region" description="Basic and acidic residues" evidence="1">
    <location>
        <begin position="306"/>
        <end position="319"/>
    </location>
</feature>
<feature type="region of interest" description="Disordered" evidence="1">
    <location>
        <begin position="443"/>
        <end position="468"/>
    </location>
</feature>
<dbReference type="HOGENOM" id="CLU_392838_0_0_1"/>
<feature type="compositionally biased region" description="Basic and acidic residues" evidence="1">
    <location>
        <begin position="681"/>
        <end position="695"/>
    </location>
</feature>
<organism evidence="3 4">
    <name type="scientific">Punctularia strigosozonata (strain HHB-11173)</name>
    <name type="common">White-rot fungus</name>
    <dbReference type="NCBI Taxonomy" id="741275"/>
    <lineage>
        <taxon>Eukaryota</taxon>
        <taxon>Fungi</taxon>
        <taxon>Dikarya</taxon>
        <taxon>Basidiomycota</taxon>
        <taxon>Agaricomycotina</taxon>
        <taxon>Agaricomycetes</taxon>
        <taxon>Corticiales</taxon>
        <taxon>Punctulariaceae</taxon>
        <taxon>Punctularia</taxon>
    </lineage>
</organism>
<name>R7S4J3_PUNST</name>
<dbReference type="Proteomes" id="UP000054196">
    <property type="component" value="Unassembled WGS sequence"/>
</dbReference>